<dbReference type="InterPro" id="IPR011005">
    <property type="entry name" value="Dihydropteroate_synth-like_sf"/>
</dbReference>
<sequence length="698" mass="77620">MNDAAVKVLQGRYCNSLTEYSRFVTREVNIGDVPMGGNNPIRIQSMTTTDTMDTISTVEQSIRMIEAGCEYIRITAPSIKEAQNLAEIKKQLRERGYTAPLVADIHFTPNAAEVAARIVEKVRVNPGNYADKKKFDQLDYTDAQYQGELERIFKKFTPLVNICKEYGTAMRIGTNHGSLSDRIMSRYGDTPQGMVESAMEFMRMCESLNYYNLVVSMKSSNPQVMVQAYRLLVETMVAEGMNYPLHLGVTEAGDGEDGRIKSAVGIGTLLEDGLGDTVRVSLTEEPEHEAPVAIELVKRYSLRSQKSKVKSQKNNEDEHTYNSQLTTHNYNPYEYKKRDTYEANAFIGGHMVPRVVVDLSGENLKDPAILNDAGYLYSELLDKYNMAEQSVDFVYLADSLPSFNLPGNLKQLYNYNTWLKLADKTLCHPVFSLKEYIDPAADRSSALNLVKVLAADIDTDDFGSMPFDESLVFILETTREHGMADQRAFFFKLTELELNVPVIVKRSYSFGETGIEIQESGVLEEKKSFPTGGDLEGALTTHNSQLATKLQLYAATDLGALLVDGFGDGVWIDAPELPVKLITSTAFGILQATRSRISKTEYISCPSCGRTLFDLMVTTQMIRSRTSHLKGLKIGIMGCIVNGPGEMADADYGYVGSGTDKITLYRGKEAVKKNINATNALDELIGIIREDGNWIEPV</sequence>
<keyword evidence="6 7" id="KW-0414">Isoprene biosynthesis</keyword>
<feature type="binding site" evidence="7">
    <location>
        <position position="605"/>
    </location>
    <ligand>
        <name>[4Fe-4S] cluster</name>
        <dbReference type="ChEBI" id="CHEBI:49883"/>
    </ligand>
</feature>
<comment type="caution">
    <text evidence="11">The sequence shown here is derived from an EMBL/GenBank/DDBJ whole genome shotgun (WGS) entry which is preliminary data.</text>
</comment>
<feature type="binding site" evidence="7">
    <location>
        <position position="608"/>
    </location>
    <ligand>
        <name>[4Fe-4S] cluster</name>
        <dbReference type="ChEBI" id="CHEBI:49883"/>
    </ligand>
</feature>
<evidence type="ECO:0000256" key="4">
    <source>
        <dbReference type="ARBA" id="ARBA00023004"/>
    </source>
</evidence>
<dbReference type="PIRSF" id="PIRSF037336">
    <property type="entry name" value="IspG_like"/>
    <property type="match status" value="1"/>
</dbReference>
<feature type="binding site" evidence="7">
    <location>
        <position position="646"/>
    </location>
    <ligand>
        <name>[4Fe-4S] cluster</name>
        <dbReference type="ChEBI" id="CHEBI:49883"/>
    </ligand>
</feature>
<dbReference type="Pfam" id="PF04551">
    <property type="entry name" value="GcpE"/>
    <property type="match status" value="1"/>
</dbReference>
<dbReference type="InterPro" id="IPR004588">
    <property type="entry name" value="IspG_bac-typ"/>
</dbReference>
<feature type="binding site" evidence="7">
    <location>
        <position position="639"/>
    </location>
    <ligand>
        <name>[4Fe-4S] cluster</name>
        <dbReference type="ChEBI" id="CHEBI:49883"/>
    </ligand>
</feature>
<evidence type="ECO:0000256" key="1">
    <source>
        <dbReference type="ARBA" id="ARBA00022485"/>
    </source>
</evidence>
<dbReference type="InterPro" id="IPR017178">
    <property type="entry name" value="IspG_atypical"/>
</dbReference>
<feature type="domain" description="IspG TIM-barrel" evidence="9">
    <location>
        <begin position="25"/>
        <end position="293"/>
    </location>
</feature>
<feature type="region of interest" description="Disordered" evidence="8">
    <location>
        <begin position="305"/>
        <end position="325"/>
    </location>
</feature>
<dbReference type="PANTHER" id="PTHR30454">
    <property type="entry name" value="4-HYDROXY-3-METHYLBUT-2-EN-1-YL DIPHOSPHATE SYNTHASE"/>
    <property type="match status" value="1"/>
</dbReference>
<proteinExistence type="inferred from homology"/>
<feature type="domain" description="IspG C-terminal" evidence="10">
    <location>
        <begin position="601"/>
        <end position="689"/>
    </location>
</feature>
<dbReference type="Gene3D" id="3.20.20.20">
    <property type="entry name" value="Dihydropteroate synthase-like"/>
    <property type="match status" value="1"/>
</dbReference>
<evidence type="ECO:0000256" key="8">
    <source>
        <dbReference type="SAM" id="MobiDB-lite"/>
    </source>
</evidence>
<keyword evidence="12" id="KW-1185">Reference proteome</keyword>
<dbReference type="PANTHER" id="PTHR30454:SF0">
    <property type="entry name" value="4-HYDROXY-3-METHYLBUT-2-EN-1-YL DIPHOSPHATE SYNTHASE (FERREDOXIN), CHLOROPLASTIC"/>
    <property type="match status" value="1"/>
</dbReference>
<keyword evidence="1 7" id="KW-0004">4Fe-4S</keyword>
<dbReference type="NCBIfam" id="TIGR00612">
    <property type="entry name" value="ispG_gcpE"/>
    <property type="match status" value="1"/>
</dbReference>
<evidence type="ECO:0000256" key="7">
    <source>
        <dbReference type="HAMAP-Rule" id="MF_00159"/>
    </source>
</evidence>
<gene>
    <name evidence="7" type="primary">ispG</name>
    <name evidence="11" type="ORF">GCM10023149_32720</name>
</gene>
<dbReference type="InterPro" id="IPR058578">
    <property type="entry name" value="IspG_TIM"/>
</dbReference>
<dbReference type="SUPFAM" id="SSF56014">
    <property type="entry name" value="Nitrite and sulphite reductase 4Fe-4S domain-like"/>
    <property type="match status" value="1"/>
</dbReference>
<evidence type="ECO:0000256" key="2">
    <source>
        <dbReference type="ARBA" id="ARBA00022723"/>
    </source>
</evidence>
<dbReference type="InterPro" id="IPR058579">
    <property type="entry name" value="IspG_C"/>
</dbReference>
<comment type="function">
    <text evidence="7">Converts 2C-methyl-D-erythritol 2,4-cyclodiphosphate (ME-2,4cPP) into 1-hydroxy-2-methyl-2-(E)-butenyl 4-diphosphate.</text>
</comment>
<protein>
    <recommendedName>
        <fullName evidence="7">4-hydroxy-3-methylbut-2-en-1-yl diphosphate synthase (flavodoxin)</fullName>
        <ecNumber evidence="7">1.17.7.3</ecNumber>
    </recommendedName>
    <alternativeName>
        <fullName evidence="7">1-hydroxy-2-methyl-2-(E)-butenyl 4-diphosphate synthase</fullName>
    </alternativeName>
</protein>
<keyword evidence="5 7" id="KW-0411">Iron-sulfur</keyword>
<accession>A0ABP8GRE2</accession>
<evidence type="ECO:0000259" key="9">
    <source>
        <dbReference type="Pfam" id="PF04551"/>
    </source>
</evidence>
<dbReference type="InterPro" id="IPR045854">
    <property type="entry name" value="NO2/SO3_Rdtase_4Fe4S_sf"/>
</dbReference>
<dbReference type="Gene3D" id="3.30.413.10">
    <property type="entry name" value="Sulfite Reductase Hemoprotein, domain 1"/>
    <property type="match status" value="1"/>
</dbReference>
<dbReference type="EC" id="1.17.7.3" evidence="7"/>
<dbReference type="RefSeq" id="WP_345212207.1">
    <property type="nucleotide sequence ID" value="NZ_BAABFT010000008.1"/>
</dbReference>
<keyword evidence="4 7" id="KW-0408">Iron</keyword>
<dbReference type="Proteomes" id="UP001500582">
    <property type="component" value="Unassembled WGS sequence"/>
</dbReference>
<dbReference type="EMBL" id="BAABFT010000008">
    <property type="protein sequence ID" value="GAA4328602.1"/>
    <property type="molecule type" value="Genomic_DNA"/>
</dbReference>
<keyword evidence="3 7" id="KW-0560">Oxidoreductase</keyword>
<dbReference type="Pfam" id="PF26540">
    <property type="entry name" value="GcpE_C"/>
    <property type="match status" value="1"/>
</dbReference>
<keyword evidence="2 7" id="KW-0479">Metal-binding</keyword>
<evidence type="ECO:0000256" key="6">
    <source>
        <dbReference type="ARBA" id="ARBA00023229"/>
    </source>
</evidence>
<reference evidence="12" key="1">
    <citation type="journal article" date="2019" name="Int. J. Syst. Evol. Microbiol.">
        <title>The Global Catalogue of Microorganisms (GCM) 10K type strain sequencing project: providing services to taxonomists for standard genome sequencing and annotation.</title>
        <authorList>
            <consortium name="The Broad Institute Genomics Platform"/>
            <consortium name="The Broad Institute Genome Sequencing Center for Infectious Disease"/>
            <person name="Wu L."/>
            <person name="Ma J."/>
        </authorList>
    </citation>
    <scope>NUCLEOTIDE SEQUENCE [LARGE SCALE GENOMIC DNA]</scope>
    <source>
        <strain evidence="12">JCM 17705</strain>
    </source>
</reference>
<evidence type="ECO:0000256" key="3">
    <source>
        <dbReference type="ARBA" id="ARBA00023002"/>
    </source>
</evidence>
<comment type="catalytic activity">
    <reaction evidence="7">
        <text>(2E)-4-hydroxy-3-methylbut-2-enyl diphosphate + oxidized [flavodoxin] + H2O + 2 H(+) = 2-C-methyl-D-erythritol 2,4-cyclic diphosphate + reduced [flavodoxin]</text>
        <dbReference type="Rhea" id="RHEA:43604"/>
        <dbReference type="Rhea" id="RHEA-COMP:10622"/>
        <dbReference type="Rhea" id="RHEA-COMP:10623"/>
        <dbReference type="ChEBI" id="CHEBI:15377"/>
        <dbReference type="ChEBI" id="CHEBI:15378"/>
        <dbReference type="ChEBI" id="CHEBI:57618"/>
        <dbReference type="ChEBI" id="CHEBI:58210"/>
        <dbReference type="ChEBI" id="CHEBI:58483"/>
        <dbReference type="ChEBI" id="CHEBI:128753"/>
        <dbReference type="EC" id="1.17.7.3"/>
    </reaction>
</comment>
<organism evidence="11 12">
    <name type="scientific">Mucilaginibacter gynuensis</name>
    <dbReference type="NCBI Taxonomy" id="1302236"/>
    <lineage>
        <taxon>Bacteria</taxon>
        <taxon>Pseudomonadati</taxon>
        <taxon>Bacteroidota</taxon>
        <taxon>Sphingobacteriia</taxon>
        <taxon>Sphingobacteriales</taxon>
        <taxon>Sphingobacteriaceae</taxon>
        <taxon>Mucilaginibacter</taxon>
    </lineage>
</organism>
<comment type="similarity">
    <text evidence="7">Belongs to the IspG family.</text>
</comment>
<comment type="pathway">
    <text evidence="7">Isoprenoid biosynthesis; isopentenyl diphosphate biosynthesis via DXP pathway; isopentenyl diphosphate from 1-deoxy-D-xylulose 5-phosphate: step 5/6.</text>
</comment>
<evidence type="ECO:0000313" key="12">
    <source>
        <dbReference type="Proteomes" id="UP001500582"/>
    </source>
</evidence>
<name>A0ABP8GRE2_9SPHI</name>
<evidence type="ECO:0000256" key="5">
    <source>
        <dbReference type="ARBA" id="ARBA00023014"/>
    </source>
</evidence>
<evidence type="ECO:0000313" key="11">
    <source>
        <dbReference type="EMBL" id="GAA4328602.1"/>
    </source>
</evidence>
<comment type="cofactor">
    <cofactor evidence="7">
        <name>[4Fe-4S] cluster</name>
        <dbReference type="ChEBI" id="CHEBI:49883"/>
    </cofactor>
    <text evidence="7">Binds 1 [4Fe-4S] cluster.</text>
</comment>
<dbReference type="HAMAP" id="MF_00159">
    <property type="entry name" value="IspG"/>
    <property type="match status" value="1"/>
</dbReference>
<evidence type="ECO:0000259" key="10">
    <source>
        <dbReference type="Pfam" id="PF26540"/>
    </source>
</evidence>